<dbReference type="Proteomes" id="UP000789860">
    <property type="component" value="Unassembled WGS sequence"/>
</dbReference>
<feature type="non-terminal residue" evidence="1">
    <location>
        <position position="71"/>
    </location>
</feature>
<proteinExistence type="predicted"/>
<protein>
    <submittedName>
        <fullName evidence="1">2663_t:CDS:1</fullName>
    </submittedName>
</protein>
<sequence>TATINKKLPVEELDLYLSLPSCSEEDPLEYIPCKEAFSVAARTLMKIRNCLHPETAHALLCLKSWMEQDIG</sequence>
<keyword evidence="2" id="KW-1185">Reference proteome</keyword>
<comment type="caution">
    <text evidence="1">The sequence shown here is derived from an EMBL/GenBank/DDBJ whole genome shotgun (WGS) entry which is preliminary data.</text>
</comment>
<reference evidence="1" key="1">
    <citation type="submission" date="2021-06" db="EMBL/GenBank/DDBJ databases">
        <authorList>
            <person name="Kallberg Y."/>
            <person name="Tangrot J."/>
            <person name="Rosling A."/>
        </authorList>
    </citation>
    <scope>NUCLEOTIDE SEQUENCE</scope>
    <source>
        <strain evidence="1">AU212A</strain>
    </source>
</reference>
<feature type="non-terminal residue" evidence="1">
    <location>
        <position position="1"/>
    </location>
</feature>
<dbReference type="EMBL" id="CAJVPM010047605">
    <property type="protein sequence ID" value="CAG8721167.1"/>
    <property type="molecule type" value="Genomic_DNA"/>
</dbReference>
<accession>A0ACA9PRG7</accession>
<gene>
    <name evidence="1" type="ORF">SCALOS_LOCUS11262</name>
</gene>
<name>A0ACA9PRG7_9GLOM</name>
<evidence type="ECO:0000313" key="2">
    <source>
        <dbReference type="Proteomes" id="UP000789860"/>
    </source>
</evidence>
<evidence type="ECO:0000313" key="1">
    <source>
        <dbReference type="EMBL" id="CAG8721167.1"/>
    </source>
</evidence>
<organism evidence="1 2">
    <name type="scientific">Scutellospora calospora</name>
    <dbReference type="NCBI Taxonomy" id="85575"/>
    <lineage>
        <taxon>Eukaryota</taxon>
        <taxon>Fungi</taxon>
        <taxon>Fungi incertae sedis</taxon>
        <taxon>Mucoromycota</taxon>
        <taxon>Glomeromycotina</taxon>
        <taxon>Glomeromycetes</taxon>
        <taxon>Diversisporales</taxon>
        <taxon>Gigasporaceae</taxon>
        <taxon>Scutellospora</taxon>
    </lineage>
</organism>